<dbReference type="EMBL" id="VSSQ01045513">
    <property type="protein sequence ID" value="MPM99425.1"/>
    <property type="molecule type" value="Genomic_DNA"/>
</dbReference>
<protein>
    <submittedName>
        <fullName evidence="1">Uncharacterized protein</fullName>
    </submittedName>
</protein>
<dbReference type="AlphaFoldDB" id="A0A645ED52"/>
<comment type="caution">
    <text evidence="1">The sequence shown here is derived from an EMBL/GenBank/DDBJ whole genome shotgun (WGS) entry which is preliminary data.</text>
</comment>
<name>A0A645ED52_9ZZZZ</name>
<reference evidence="1" key="1">
    <citation type="submission" date="2019-08" db="EMBL/GenBank/DDBJ databases">
        <authorList>
            <person name="Kucharzyk K."/>
            <person name="Murdoch R.W."/>
            <person name="Higgins S."/>
            <person name="Loffler F."/>
        </authorList>
    </citation>
    <scope>NUCLEOTIDE SEQUENCE</scope>
</reference>
<sequence length="244" mass="26312">MELFADIIKPLALKKQHRIGPVEGRLQQSFGIVGSSGEHDLQTGHMRGKGGPVLRMLGSIQRAHGDAQHHGYVQLSRAHGLPFGHLVENFVPGPAHKVAVHELDHAAASAHAVTYGGGYDCRLGNGRVKQAVIRDGFVHALIGTEGAAPIPHILSVDNEGRVRIQFVHDRFKDCVPVGVNPAGGHRRAVRAKGEAFFPGNFLHPAVLLLRSEHIAGTVIQLFFLFIGKEVSGDSIRLLIKVHTG</sequence>
<organism evidence="1">
    <name type="scientific">bioreactor metagenome</name>
    <dbReference type="NCBI Taxonomy" id="1076179"/>
    <lineage>
        <taxon>unclassified sequences</taxon>
        <taxon>metagenomes</taxon>
        <taxon>ecological metagenomes</taxon>
    </lineage>
</organism>
<gene>
    <name evidence="1" type="ORF">SDC9_146616</name>
</gene>
<accession>A0A645ED52</accession>
<proteinExistence type="predicted"/>
<evidence type="ECO:0000313" key="1">
    <source>
        <dbReference type="EMBL" id="MPM99425.1"/>
    </source>
</evidence>